<evidence type="ECO:0000313" key="3">
    <source>
        <dbReference type="Proteomes" id="UP001205890"/>
    </source>
</evidence>
<dbReference type="InterPro" id="IPR027417">
    <property type="entry name" value="P-loop_NTPase"/>
</dbReference>
<feature type="compositionally biased region" description="Gly residues" evidence="1">
    <location>
        <begin position="13"/>
        <end position="30"/>
    </location>
</feature>
<reference evidence="2 3" key="1">
    <citation type="submission" date="2022-07" db="EMBL/GenBank/DDBJ databases">
        <authorList>
            <person name="Li W.-J."/>
            <person name="Deng Q.-Q."/>
        </authorList>
    </citation>
    <scope>NUCLEOTIDE SEQUENCE [LARGE SCALE GENOMIC DNA]</scope>
    <source>
        <strain evidence="2 3">SYSU M60028</strain>
    </source>
</reference>
<proteinExistence type="predicted"/>
<evidence type="ECO:0000256" key="1">
    <source>
        <dbReference type="SAM" id="MobiDB-lite"/>
    </source>
</evidence>
<feature type="non-terminal residue" evidence="2">
    <location>
        <position position="371"/>
    </location>
</feature>
<dbReference type="Gene3D" id="3.40.50.300">
    <property type="entry name" value="P-loop containing nucleotide triphosphate hydrolases"/>
    <property type="match status" value="1"/>
</dbReference>
<dbReference type="SUPFAM" id="SSF52540">
    <property type="entry name" value="P-loop containing nucleoside triphosphate hydrolases"/>
    <property type="match status" value="1"/>
</dbReference>
<gene>
    <name evidence="2" type="ORF">NK718_18970</name>
</gene>
<evidence type="ECO:0008006" key="4">
    <source>
        <dbReference type="Google" id="ProtNLM"/>
    </source>
</evidence>
<accession>A0ABT1LI89</accession>
<dbReference type="EMBL" id="JANCLU010000024">
    <property type="protein sequence ID" value="MCP8940613.1"/>
    <property type="molecule type" value="Genomic_DNA"/>
</dbReference>
<evidence type="ECO:0000313" key="2">
    <source>
        <dbReference type="EMBL" id="MCP8940613.1"/>
    </source>
</evidence>
<comment type="caution">
    <text evidence="2">The sequence shown here is derived from an EMBL/GenBank/DDBJ whole genome shotgun (WGS) entry which is preliminary data.</text>
</comment>
<organism evidence="2 3">
    <name type="scientific">Alsobacter ponti</name>
    <dbReference type="NCBI Taxonomy" id="2962936"/>
    <lineage>
        <taxon>Bacteria</taxon>
        <taxon>Pseudomonadati</taxon>
        <taxon>Pseudomonadota</taxon>
        <taxon>Alphaproteobacteria</taxon>
        <taxon>Hyphomicrobiales</taxon>
        <taxon>Alsobacteraceae</taxon>
        <taxon>Alsobacter</taxon>
    </lineage>
</organism>
<dbReference type="Proteomes" id="UP001205890">
    <property type="component" value="Unassembled WGS sequence"/>
</dbReference>
<name>A0ABT1LI89_9HYPH</name>
<protein>
    <recommendedName>
        <fullName evidence="4">Protein ImuA</fullName>
    </recommendedName>
</protein>
<feature type="region of interest" description="Disordered" evidence="1">
    <location>
        <begin position="1"/>
        <end position="77"/>
    </location>
</feature>
<keyword evidence="3" id="KW-1185">Reference proteome</keyword>
<sequence>MTASANPSLWPAPGGGLPAPGGRGARGRAGGRADEAKAGAPGSGDAKSNASGDAGSRPPSSAALTEHAHGKPSSAAIERKAGETPAAGAGALPALRARIAAIGADGGARALEAPRGVAPLGSADADLALGGGLARGGVHEVRPAEPGDAAAAAGFALACAARFAFHRAASSRPWLWVRQDLAGRETGEPYGPGLAAFGLDPARLTLVAAADARDALRAAEEALRCAALGVVLIEPWGDPKALDLTATRRLVLAAEASGVPALLLRAGAHGGPGGAATRWSVAAAPSDALPSRGNFPGIGRPRFAAVLERSRQPGGTGRGGRWIMEWNPDERLLAEPPPALARAAASADAGEDHTLDIARRIVGVAAGHDGV</sequence>
<dbReference type="RefSeq" id="WP_254745542.1">
    <property type="nucleotide sequence ID" value="NZ_JANCLU010000024.1"/>
</dbReference>